<dbReference type="SUPFAM" id="SSF55816">
    <property type="entry name" value="5'-nucleotidase (syn. UDP-sugar hydrolase), C-terminal domain"/>
    <property type="match status" value="1"/>
</dbReference>
<evidence type="ECO:0000259" key="6">
    <source>
        <dbReference type="Pfam" id="PF02872"/>
    </source>
</evidence>
<dbReference type="SUPFAM" id="SSF56300">
    <property type="entry name" value="Metallo-dependent phosphatases"/>
    <property type="match status" value="1"/>
</dbReference>
<dbReference type="Proteomes" id="UP001152024">
    <property type="component" value="Unassembled WGS sequence"/>
</dbReference>
<dbReference type="InterPro" id="IPR036907">
    <property type="entry name" value="5'-Nucleotdase_C_sf"/>
</dbReference>
<feature type="domain" description="5'-Nucleotidase C-terminal" evidence="6">
    <location>
        <begin position="326"/>
        <end position="478"/>
    </location>
</feature>
<evidence type="ECO:0000313" key="7">
    <source>
        <dbReference type="EMBL" id="KAJ4110620.1"/>
    </source>
</evidence>
<dbReference type="InterPro" id="IPR004843">
    <property type="entry name" value="Calcineurin-like_PHP"/>
</dbReference>
<name>A0ABQ8QVK3_FUSEQ</name>
<dbReference type="Pfam" id="PF02872">
    <property type="entry name" value="5_nucleotid_C"/>
    <property type="match status" value="1"/>
</dbReference>
<protein>
    <recommendedName>
        <fullName evidence="9">5-nucleotidase</fullName>
    </recommendedName>
</protein>
<comment type="caution">
    <text evidence="7">The sequence shown here is derived from an EMBL/GenBank/DDBJ whole genome shotgun (WGS) entry which is preliminary data.</text>
</comment>
<evidence type="ECO:0000256" key="3">
    <source>
        <dbReference type="RuleBase" id="RU362119"/>
    </source>
</evidence>
<dbReference type="Pfam" id="PF00149">
    <property type="entry name" value="Metallophos"/>
    <property type="match status" value="1"/>
</dbReference>
<evidence type="ECO:0008006" key="9">
    <source>
        <dbReference type="Google" id="ProtNLM"/>
    </source>
</evidence>
<accession>A0ABQ8QVK3</accession>
<dbReference type="InterPro" id="IPR041821">
    <property type="entry name" value="CG11883_N"/>
</dbReference>
<evidence type="ECO:0000313" key="8">
    <source>
        <dbReference type="Proteomes" id="UP001152024"/>
    </source>
</evidence>
<evidence type="ECO:0000256" key="4">
    <source>
        <dbReference type="SAM" id="MobiDB-lite"/>
    </source>
</evidence>
<dbReference type="InterPro" id="IPR008334">
    <property type="entry name" value="5'-Nucleotdase_C"/>
</dbReference>
<dbReference type="InterPro" id="IPR006179">
    <property type="entry name" value="5_nucleotidase/apyrase"/>
</dbReference>
<comment type="similarity">
    <text evidence="1 3">Belongs to the 5'-nucleotidase family.</text>
</comment>
<feature type="compositionally biased region" description="Acidic residues" evidence="4">
    <location>
        <begin position="592"/>
        <end position="612"/>
    </location>
</feature>
<evidence type="ECO:0000259" key="5">
    <source>
        <dbReference type="Pfam" id="PF00149"/>
    </source>
</evidence>
<evidence type="ECO:0000256" key="2">
    <source>
        <dbReference type="ARBA" id="ARBA00022729"/>
    </source>
</evidence>
<proteinExistence type="inferred from homology"/>
<dbReference type="EMBL" id="JAOQBH010000035">
    <property type="protein sequence ID" value="KAJ4110620.1"/>
    <property type="molecule type" value="Genomic_DNA"/>
</dbReference>
<dbReference type="Gene3D" id="3.90.780.10">
    <property type="entry name" value="5'-Nucleotidase, C-terminal domain"/>
    <property type="match status" value="1"/>
</dbReference>
<keyword evidence="3" id="KW-0547">Nucleotide-binding</keyword>
<feature type="domain" description="Calcineurin-like phosphoesterase" evidence="5">
    <location>
        <begin position="39"/>
        <end position="252"/>
    </location>
</feature>
<dbReference type="CDD" id="cd07406">
    <property type="entry name" value="MPP_CG11883_N"/>
    <property type="match status" value="1"/>
</dbReference>
<organism evidence="7 8">
    <name type="scientific">Fusarium equiseti</name>
    <name type="common">Fusarium scirpi</name>
    <dbReference type="NCBI Taxonomy" id="61235"/>
    <lineage>
        <taxon>Eukaryota</taxon>
        <taxon>Fungi</taxon>
        <taxon>Dikarya</taxon>
        <taxon>Ascomycota</taxon>
        <taxon>Pezizomycotina</taxon>
        <taxon>Sordariomycetes</taxon>
        <taxon>Hypocreomycetidae</taxon>
        <taxon>Hypocreales</taxon>
        <taxon>Nectriaceae</taxon>
        <taxon>Fusarium</taxon>
        <taxon>Fusarium incarnatum-equiseti species complex</taxon>
    </lineage>
</organism>
<keyword evidence="8" id="KW-1185">Reference proteome</keyword>
<dbReference type="PRINTS" id="PR01607">
    <property type="entry name" value="APYRASEFAMLY"/>
</dbReference>
<dbReference type="InterPro" id="IPR029052">
    <property type="entry name" value="Metallo-depent_PP-like"/>
</dbReference>
<keyword evidence="2" id="KW-0732">Signal</keyword>
<dbReference type="PANTHER" id="PTHR11575">
    <property type="entry name" value="5'-NUCLEOTIDASE-RELATED"/>
    <property type="match status" value="1"/>
</dbReference>
<evidence type="ECO:0000256" key="1">
    <source>
        <dbReference type="ARBA" id="ARBA00006654"/>
    </source>
</evidence>
<keyword evidence="3" id="KW-0378">Hydrolase</keyword>
<feature type="region of interest" description="Disordered" evidence="4">
    <location>
        <begin position="1"/>
        <end position="33"/>
    </location>
</feature>
<reference evidence="7" key="1">
    <citation type="submission" date="2022-09" db="EMBL/GenBank/DDBJ databases">
        <title>Fusarium specimens isolated from Avocado Roots.</title>
        <authorList>
            <person name="Stajich J."/>
            <person name="Roper C."/>
            <person name="Heimlech-Rivalta G."/>
        </authorList>
    </citation>
    <scope>NUCLEOTIDE SEQUENCE</scope>
    <source>
        <strain evidence="7">CF00095</strain>
    </source>
</reference>
<gene>
    <name evidence="7" type="ORF">NW768_011965</name>
</gene>
<sequence>MVKDTDPAEADQPTAEPQITYASGRVDHPGQVDSPPDLRLIHYNDVYHLDASSAEPVGGLPRFITVCREYQESKQFKDQPKALTFFSGDAFNPSLESTVTKGQHMVPVLDMIGTDCSCVGNHDFDFGVKQFEHLSGQNKFPWLLANVIDHDIGNDTPLGHAKKTHMMTTSNGIKVGLIGLGEREWLETINSLPPNLEYRSATAVAKELVPKLREDGAEIVICLSHMREPNDNKLAEQTGGLLDIILGGHDHFYAHSLINGTHVLRSGTDFKNLSYIEARRKVDDPSKWDFDIWRRDIVSSIKEDEPTLKKVDELVSKLNQSLARPVGYTATPLDARFSTVRLKESNIGNFVCDVMRHHHNADCTIMASGTIRGDQIYPPGAIRIKDITTCFPFEDPVVLLRVTGQAIFDALENSVAMYPALEGRFPQVSNIRFEFDPSKPRGERVQWAEIGGKPYEPEKLYVLCTRGYMGRGKDGFTSLLVKSEGGDAEEIIEEENGILISAMLRQYFMGLLTVGRWKNLAQHWVKVAQSCETPVSPTRTKFNVDFPDMKSVSKNLPKDKRSEKVTKDTRDPWQRFLKRRFSVNVKPHDENDSSDEEADDKSDPLTEDPEDPDGTKLDFEILLMRKFWTKWALKAGVKASICDPLKEGEFTVDWTTCIAPVVDGRIIMTGAATPQS</sequence>
<dbReference type="PANTHER" id="PTHR11575:SF48">
    <property type="entry name" value="5'-NUCLEOTIDASE"/>
    <property type="match status" value="1"/>
</dbReference>
<dbReference type="Gene3D" id="3.60.21.10">
    <property type="match status" value="1"/>
</dbReference>
<feature type="region of interest" description="Disordered" evidence="4">
    <location>
        <begin position="586"/>
        <end position="613"/>
    </location>
</feature>